<protein>
    <recommendedName>
        <fullName evidence="4">Glycine zipper family protein</fullName>
    </recommendedName>
</protein>
<dbReference type="Proteomes" id="UP001232001">
    <property type="component" value="Chromosome"/>
</dbReference>
<name>A0ABY8L4C2_9FLAO</name>
<evidence type="ECO:0000256" key="1">
    <source>
        <dbReference type="SAM" id="SignalP"/>
    </source>
</evidence>
<sequence>MKKTVFTFLFAICASFFAQSQQIEKEKVFGGYKYSINGKAVSMKEMVNLMESDAKAMALMKKAKSNTTLATILGGAGGALIGFPVGAAIGGGEANWTIAGVGAGLIIVAIPIASGANKKANEAVDLYNASLDATSYNNFKPQFNMLINGNGVGISMSF</sequence>
<evidence type="ECO:0000313" key="2">
    <source>
        <dbReference type="EMBL" id="WGH74750.1"/>
    </source>
</evidence>
<dbReference type="RefSeq" id="WP_279650644.1">
    <property type="nucleotide sequence ID" value="NZ_CP122539.1"/>
</dbReference>
<gene>
    <name evidence="2" type="ORF">P8625_11740</name>
</gene>
<keyword evidence="1" id="KW-0732">Signal</keyword>
<organism evidence="2 3">
    <name type="scientific">Tenacibaculum tangerinum</name>
    <dbReference type="NCBI Taxonomy" id="3038772"/>
    <lineage>
        <taxon>Bacteria</taxon>
        <taxon>Pseudomonadati</taxon>
        <taxon>Bacteroidota</taxon>
        <taxon>Flavobacteriia</taxon>
        <taxon>Flavobacteriales</taxon>
        <taxon>Flavobacteriaceae</taxon>
        <taxon>Tenacibaculum</taxon>
    </lineage>
</organism>
<dbReference type="EMBL" id="CP122539">
    <property type="protein sequence ID" value="WGH74750.1"/>
    <property type="molecule type" value="Genomic_DNA"/>
</dbReference>
<feature type="chain" id="PRO_5045190457" description="Glycine zipper family protein" evidence="1">
    <location>
        <begin position="19"/>
        <end position="158"/>
    </location>
</feature>
<reference evidence="2 3" key="1">
    <citation type="submission" date="2023-04" db="EMBL/GenBank/DDBJ databases">
        <title>Tenacibaculum tangerinum sp. nov., isolated from sea tidal flat of South Korea.</title>
        <authorList>
            <person name="Lee S.H."/>
            <person name="Kim J.-J."/>
        </authorList>
    </citation>
    <scope>NUCLEOTIDE SEQUENCE [LARGE SCALE GENOMIC DNA]</scope>
    <source>
        <strain evidence="2 3">GRR-S3-23</strain>
    </source>
</reference>
<proteinExistence type="predicted"/>
<feature type="signal peptide" evidence="1">
    <location>
        <begin position="1"/>
        <end position="18"/>
    </location>
</feature>
<evidence type="ECO:0008006" key="4">
    <source>
        <dbReference type="Google" id="ProtNLM"/>
    </source>
</evidence>
<evidence type="ECO:0000313" key="3">
    <source>
        <dbReference type="Proteomes" id="UP001232001"/>
    </source>
</evidence>
<accession>A0ABY8L4C2</accession>
<keyword evidence="3" id="KW-1185">Reference proteome</keyword>